<evidence type="ECO:0000256" key="1">
    <source>
        <dbReference type="ARBA" id="ARBA00004651"/>
    </source>
</evidence>
<keyword evidence="5" id="KW-1133">Transmembrane helix</keyword>
<evidence type="ECO:0000313" key="8">
    <source>
        <dbReference type="EMBL" id="HAG5182843.1"/>
    </source>
</evidence>
<reference evidence="8" key="2">
    <citation type="submission" date="2020-02" db="EMBL/GenBank/DDBJ databases">
        <authorList>
            <consortium name="NCBI Pathogen Detection Project"/>
        </authorList>
    </citation>
    <scope>NUCLEOTIDE SEQUENCE</scope>
    <source>
        <strain evidence="8">MA.SM-DU-2008-10-002372</strain>
    </source>
</reference>
<proteinExistence type="inferred from homology"/>
<keyword evidence="6" id="KW-0472">Membrane</keyword>
<evidence type="ECO:0000256" key="4">
    <source>
        <dbReference type="ARBA" id="ARBA00022692"/>
    </source>
</evidence>
<keyword evidence="3" id="KW-1003">Cell membrane</keyword>
<organism evidence="8">
    <name type="scientific">Salmonella enterica</name>
    <name type="common">Salmonella choleraesuis</name>
    <dbReference type="NCBI Taxonomy" id="28901"/>
    <lineage>
        <taxon>Bacteria</taxon>
        <taxon>Pseudomonadati</taxon>
        <taxon>Pseudomonadota</taxon>
        <taxon>Gammaproteobacteria</taxon>
        <taxon>Enterobacterales</taxon>
        <taxon>Enterobacteriaceae</taxon>
        <taxon>Salmonella</taxon>
    </lineage>
</organism>
<dbReference type="InterPro" id="IPR003688">
    <property type="entry name" value="TraG/VirD4"/>
</dbReference>
<evidence type="ECO:0000256" key="3">
    <source>
        <dbReference type="ARBA" id="ARBA00022475"/>
    </source>
</evidence>
<comment type="caution">
    <text evidence="8">The sequence shown here is derived from an EMBL/GenBank/DDBJ whole genome shotgun (WGS) entry which is preliminary data.</text>
</comment>
<dbReference type="EMBL" id="DAAYPH010000036">
    <property type="protein sequence ID" value="HAG5182843.1"/>
    <property type="molecule type" value="Genomic_DNA"/>
</dbReference>
<name>A0A764UQI9_SALER</name>
<sequence>TTSKSTSKSRGRSASQGESESEARRALVLPQELGTLDFKEEFIILKGENPVKAEKALYYLDPYFMDRLMKVSPKLASLTMELNKTKKIFGVKGLKYPSKEKMLSVGELESEVLL</sequence>
<dbReference type="Pfam" id="PF02534">
    <property type="entry name" value="T4SS-DNA_transf"/>
    <property type="match status" value="1"/>
</dbReference>
<keyword evidence="4" id="KW-0812">Transmembrane</keyword>
<dbReference type="PANTHER" id="PTHR37937:SF1">
    <property type="entry name" value="CONJUGATIVE TRANSFER: DNA TRANSPORT"/>
    <property type="match status" value="1"/>
</dbReference>
<dbReference type="AlphaFoldDB" id="A0A764UQI9"/>
<evidence type="ECO:0000256" key="7">
    <source>
        <dbReference type="SAM" id="MobiDB-lite"/>
    </source>
</evidence>
<feature type="region of interest" description="Disordered" evidence="7">
    <location>
        <begin position="1"/>
        <end position="24"/>
    </location>
</feature>
<evidence type="ECO:0000256" key="2">
    <source>
        <dbReference type="ARBA" id="ARBA00008806"/>
    </source>
</evidence>
<evidence type="ECO:0000256" key="5">
    <source>
        <dbReference type="ARBA" id="ARBA00022989"/>
    </source>
</evidence>
<feature type="compositionally biased region" description="Low complexity" evidence="7">
    <location>
        <begin position="1"/>
        <end position="15"/>
    </location>
</feature>
<dbReference type="PANTHER" id="PTHR37937">
    <property type="entry name" value="CONJUGATIVE TRANSFER: DNA TRANSPORT"/>
    <property type="match status" value="1"/>
</dbReference>
<comment type="similarity">
    <text evidence="2">Belongs to the VirD4/TraG family.</text>
</comment>
<comment type="subcellular location">
    <subcellularLocation>
        <location evidence="1">Cell membrane</location>
        <topology evidence="1">Multi-pass membrane protein</topology>
    </subcellularLocation>
</comment>
<dbReference type="Gene3D" id="3.40.50.300">
    <property type="entry name" value="P-loop containing nucleotide triphosphate hydrolases"/>
    <property type="match status" value="1"/>
</dbReference>
<dbReference type="InterPro" id="IPR051539">
    <property type="entry name" value="T4SS-coupling_protein"/>
</dbReference>
<dbReference type="InterPro" id="IPR027417">
    <property type="entry name" value="P-loop_NTPase"/>
</dbReference>
<dbReference type="GO" id="GO:0005886">
    <property type="term" value="C:plasma membrane"/>
    <property type="evidence" value="ECO:0007669"/>
    <property type="project" value="UniProtKB-SubCell"/>
</dbReference>
<accession>A0A764UQI9</accession>
<reference evidence="8" key="1">
    <citation type="journal article" date="2018" name="Genome Biol.">
        <title>SKESA: strategic k-mer extension for scrupulous assemblies.</title>
        <authorList>
            <person name="Souvorov A."/>
            <person name="Agarwala R."/>
            <person name="Lipman D.J."/>
        </authorList>
    </citation>
    <scope>NUCLEOTIDE SEQUENCE</scope>
    <source>
        <strain evidence="8">MA.SM-DU-2008-10-002372</strain>
    </source>
</reference>
<evidence type="ECO:0000256" key="6">
    <source>
        <dbReference type="ARBA" id="ARBA00023136"/>
    </source>
</evidence>
<feature type="non-terminal residue" evidence="8">
    <location>
        <position position="1"/>
    </location>
</feature>
<gene>
    <name evidence="8" type="ORF">G8533_004959</name>
</gene>
<protein>
    <submittedName>
        <fullName evidence="8">Type IV secretory system conjugative DNA transfer family protein</fullName>
    </submittedName>
</protein>